<evidence type="ECO:0000313" key="2">
    <source>
        <dbReference type="EMBL" id="KYC53175.1"/>
    </source>
</evidence>
<reference evidence="2 3" key="1">
    <citation type="journal article" date="2016" name="ISME J.">
        <title>Chasing the elusive Euryarchaeota class WSA2: genomes reveal a uniquely fastidious methyl-reducing methanogen.</title>
        <authorList>
            <person name="Nobu M.K."/>
            <person name="Narihiro T."/>
            <person name="Kuroda K."/>
            <person name="Mei R."/>
            <person name="Liu W.T."/>
        </authorList>
    </citation>
    <scope>NUCLEOTIDE SEQUENCE [LARGE SCALE GENOMIC DNA]</scope>
    <source>
        <strain evidence="2">U1lsi0528_Bin055</strain>
    </source>
</reference>
<dbReference type="EMBL" id="LNGC01000009">
    <property type="protein sequence ID" value="KYC53175.1"/>
    <property type="molecule type" value="Genomic_DNA"/>
</dbReference>
<protein>
    <recommendedName>
        <fullName evidence="4">Archaeal Type IV pilin N-terminal domain-containing protein</fullName>
    </recommendedName>
</protein>
<evidence type="ECO:0000256" key="1">
    <source>
        <dbReference type="SAM" id="Phobius"/>
    </source>
</evidence>
<comment type="caution">
    <text evidence="2">The sequence shown here is derived from an EMBL/GenBank/DDBJ whole genome shotgun (WGS) entry which is preliminary data.</text>
</comment>
<keyword evidence="1" id="KW-1133">Transmembrane helix</keyword>
<proteinExistence type="predicted"/>
<name>A0A150J7S7_9EURY</name>
<feature type="transmembrane region" description="Helical" evidence="1">
    <location>
        <begin position="12"/>
        <end position="35"/>
    </location>
</feature>
<gene>
    <name evidence="2" type="ORF">AMQ22_00384</name>
</gene>
<organism evidence="2 3">
    <name type="scientific">Candidatus Methanofastidiosum methylothiophilum</name>
    <dbReference type="NCBI Taxonomy" id="1705564"/>
    <lineage>
        <taxon>Archaea</taxon>
        <taxon>Methanobacteriati</taxon>
        <taxon>Methanobacteriota</taxon>
        <taxon>Stenosarchaea group</taxon>
        <taxon>Candidatus Methanofastidiosia</taxon>
        <taxon>Candidatus Methanofastidiosales</taxon>
        <taxon>Candidatus Methanofastidiosaceae</taxon>
        <taxon>Candidatus Methanofastidiosum</taxon>
    </lineage>
</organism>
<keyword evidence="1" id="KW-0812">Transmembrane</keyword>
<keyword evidence="1" id="KW-0472">Membrane</keyword>
<dbReference type="AlphaFoldDB" id="A0A150J7S7"/>
<evidence type="ECO:0000313" key="3">
    <source>
        <dbReference type="Proteomes" id="UP000075398"/>
    </source>
</evidence>
<sequence length="152" mass="16237">MMKFFRKHRKAVSPVIAVMLLVAVAVAAVGAYFIWFRSFQTQTQKGVQEASSGALGTGLQVVSLSDDGSVYYVVVKNTLSSGDLIFTGAKVNPPGTGNDLNSTYSTTIRIQPGKSVTYRLVPQYPLATGTSRTFLLEANSATVVTTVTYADS</sequence>
<evidence type="ECO:0008006" key="4">
    <source>
        <dbReference type="Google" id="ProtNLM"/>
    </source>
</evidence>
<dbReference type="NCBIfam" id="TIGR02537">
    <property type="entry name" value="arch_flag_Nterm"/>
    <property type="match status" value="1"/>
</dbReference>
<dbReference type="Proteomes" id="UP000075398">
    <property type="component" value="Unassembled WGS sequence"/>
</dbReference>
<accession>A0A150J7S7</accession>
<dbReference type="STRING" id="1705564.APG08_01314"/>
<dbReference type="InterPro" id="IPR013373">
    <property type="entry name" value="Flagellin/pilin_N_arc"/>
</dbReference>